<dbReference type="InterPro" id="IPR001650">
    <property type="entry name" value="Helicase_C-like"/>
</dbReference>
<keyword evidence="8" id="KW-0413">Isomerase</keyword>
<dbReference type="PANTHER" id="PTHR11472:SF59">
    <property type="entry name" value="ATP-DEPENDENT DNA HELICASE DING"/>
    <property type="match status" value="1"/>
</dbReference>
<keyword evidence="1" id="KW-0479">Metal-binding</keyword>
<keyword evidence="7" id="KW-0411">Iron-sulfur</keyword>
<dbReference type="Pfam" id="PF13307">
    <property type="entry name" value="Helicase_C_2"/>
    <property type="match status" value="1"/>
</dbReference>
<evidence type="ECO:0000313" key="12">
    <source>
        <dbReference type="Proteomes" id="UP000651977"/>
    </source>
</evidence>
<sequence>MLTEKNKKIIRQWYKTLQEQNPNFIRRAAQSTLIAHIAKTIAGDINRQQRILLAEAGTGTGKSLAYLLAAIPLAKARNKKLVVSTATVALQQQLIESDLPLVHRAAHGEFSFCLAKGRQRYCCAHKLAAASSAPLALNAKQQQLVQRMAIALQQGKWDGDRDHWPSQIPWQVWQHIVVDGLSCSVQSARHRSCPFHKARKGLKQADVIVANHSLLLADLKAGSGHILPAAEDCIYVLDEAHQFPEIARDASAQELSLKQALKELDNIKQLDKDIATLLSSTSTAASSLKLREACVELARCFNKLHDIAISQQHHFEQQYWRFPLGQIPQAIINLASNYYKEANKLANSLQTYAGLIQEAASNGQMKSAQAEALLSKLSMLQSLAESWLDTLYSYANESNQKVYAYWFHKSDKDIHLCSSPIEIGGILQHLLWQNAFAVIAVSATLSALGQFSYYLNQIGLANLSSQQLIKLPSPFDYNKVSLTVPKSIAEPDHPEFTNDVVDYILKAQTHQGGILVLCNSYRLVDKVADMLEQCQLKNLWVQGQLSNQQLLAKHRACRAKGETSTILATMGFSEGIDLPGDLLTDLLIARLPFAVPTEPVMASHAELLESRNQNPFMLLTLPSASRKLVQSCGRLMRKESDSGRIVLLDSRLTTRRYGSQLLAALPPFKRSDH</sequence>
<dbReference type="PROSITE" id="PS51194">
    <property type="entry name" value="HELICASE_CTER"/>
    <property type="match status" value="1"/>
</dbReference>
<evidence type="ECO:0000256" key="4">
    <source>
        <dbReference type="ARBA" id="ARBA00022806"/>
    </source>
</evidence>
<keyword evidence="3" id="KW-0378">Hydrolase</keyword>
<feature type="domain" description="Helicase ATP-binding" evidence="9">
    <location>
        <begin position="16"/>
        <end position="294"/>
    </location>
</feature>
<dbReference type="PANTHER" id="PTHR11472">
    <property type="entry name" value="DNA REPAIR DEAD HELICASE RAD3/XP-D SUBFAMILY MEMBER"/>
    <property type="match status" value="1"/>
</dbReference>
<keyword evidence="6" id="KW-0408">Iron</keyword>
<protein>
    <submittedName>
        <fullName evidence="11">ATP-dependent DNA helicase DinG</fullName>
    </submittedName>
</protein>
<evidence type="ECO:0000256" key="3">
    <source>
        <dbReference type="ARBA" id="ARBA00022801"/>
    </source>
</evidence>
<keyword evidence="2" id="KW-0547">Nucleotide-binding</keyword>
<evidence type="ECO:0000256" key="8">
    <source>
        <dbReference type="ARBA" id="ARBA00023235"/>
    </source>
</evidence>
<dbReference type="InterPro" id="IPR014013">
    <property type="entry name" value="Helic_SF1/SF2_ATP-bd_DinG/Rad3"/>
</dbReference>
<evidence type="ECO:0000256" key="7">
    <source>
        <dbReference type="ARBA" id="ARBA00023014"/>
    </source>
</evidence>
<dbReference type="SUPFAM" id="SSF52540">
    <property type="entry name" value="P-loop containing nucleoside triphosphate hydrolases"/>
    <property type="match status" value="1"/>
</dbReference>
<dbReference type="Gene3D" id="3.40.50.300">
    <property type="entry name" value="P-loop containing nucleotide triphosphate hydrolases"/>
    <property type="match status" value="2"/>
</dbReference>
<dbReference type="PROSITE" id="PS51193">
    <property type="entry name" value="HELICASE_ATP_BIND_2"/>
    <property type="match status" value="1"/>
</dbReference>
<proteinExistence type="predicted"/>
<dbReference type="Proteomes" id="UP000651977">
    <property type="component" value="Unassembled WGS sequence"/>
</dbReference>
<keyword evidence="4 11" id="KW-0347">Helicase</keyword>
<evidence type="ECO:0000313" key="11">
    <source>
        <dbReference type="EMBL" id="GGA94380.1"/>
    </source>
</evidence>
<organism evidence="11 12">
    <name type="scientific">Agarivorans gilvus</name>
    <dbReference type="NCBI Taxonomy" id="680279"/>
    <lineage>
        <taxon>Bacteria</taxon>
        <taxon>Pseudomonadati</taxon>
        <taxon>Pseudomonadota</taxon>
        <taxon>Gammaproteobacteria</taxon>
        <taxon>Alteromonadales</taxon>
        <taxon>Alteromonadaceae</taxon>
        <taxon>Agarivorans</taxon>
    </lineage>
</organism>
<evidence type="ECO:0000256" key="2">
    <source>
        <dbReference type="ARBA" id="ARBA00022741"/>
    </source>
</evidence>
<dbReference type="SMART" id="SM00491">
    <property type="entry name" value="HELICc2"/>
    <property type="match status" value="1"/>
</dbReference>
<dbReference type="InterPro" id="IPR010614">
    <property type="entry name" value="RAD3-like_helicase_DEAD"/>
</dbReference>
<name>A0ABQ1HW30_9ALTE</name>
<evidence type="ECO:0000259" key="9">
    <source>
        <dbReference type="PROSITE" id="PS51193"/>
    </source>
</evidence>
<evidence type="ECO:0000256" key="5">
    <source>
        <dbReference type="ARBA" id="ARBA00022840"/>
    </source>
</evidence>
<comment type="caution">
    <text evidence="11">The sequence shown here is derived from an EMBL/GenBank/DDBJ whole genome shotgun (WGS) entry which is preliminary data.</text>
</comment>
<dbReference type="RefSeq" id="WP_055731415.1">
    <property type="nucleotide sequence ID" value="NZ_BMDY01000002.1"/>
</dbReference>
<keyword evidence="12" id="KW-1185">Reference proteome</keyword>
<keyword evidence="5" id="KW-0067">ATP-binding</keyword>
<gene>
    <name evidence="11" type="primary">dinG</name>
    <name evidence="11" type="ORF">GCM10007414_03830</name>
</gene>
<accession>A0ABQ1HW30</accession>
<reference evidence="12" key="1">
    <citation type="journal article" date="2019" name="Int. J. Syst. Evol. Microbiol.">
        <title>The Global Catalogue of Microorganisms (GCM) 10K type strain sequencing project: providing services to taxonomists for standard genome sequencing and annotation.</title>
        <authorList>
            <consortium name="The Broad Institute Genomics Platform"/>
            <consortium name="The Broad Institute Genome Sequencing Center for Infectious Disease"/>
            <person name="Wu L."/>
            <person name="Ma J."/>
        </authorList>
    </citation>
    <scope>NUCLEOTIDE SEQUENCE [LARGE SCALE GENOMIC DNA]</scope>
    <source>
        <strain evidence="12">CGMCC 1.10131</strain>
    </source>
</reference>
<dbReference type="InterPro" id="IPR006555">
    <property type="entry name" value="ATP-dep_Helicase_C"/>
</dbReference>
<evidence type="ECO:0000256" key="1">
    <source>
        <dbReference type="ARBA" id="ARBA00022723"/>
    </source>
</evidence>
<feature type="domain" description="Helicase C-terminal" evidence="10">
    <location>
        <begin position="499"/>
        <end position="673"/>
    </location>
</feature>
<evidence type="ECO:0000259" key="10">
    <source>
        <dbReference type="PROSITE" id="PS51194"/>
    </source>
</evidence>
<dbReference type="NCBIfam" id="NF008729">
    <property type="entry name" value="PRK11747.1"/>
    <property type="match status" value="1"/>
</dbReference>
<dbReference type="EMBL" id="BMDY01000002">
    <property type="protein sequence ID" value="GGA94380.1"/>
    <property type="molecule type" value="Genomic_DNA"/>
</dbReference>
<dbReference type="Pfam" id="PF06733">
    <property type="entry name" value="DEAD_2"/>
    <property type="match status" value="1"/>
</dbReference>
<evidence type="ECO:0000256" key="6">
    <source>
        <dbReference type="ARBA" id="ARBA00023004"/>
    </source>
</evidence>
<dbReference type="GO" id="GO:0004386">
    <property type="term" value="F:helicase activity"/>
    <property type="evidence" value="ECO:0007669"/>
    <property type="project" value="UniProtKB-KW"/>
</dbReference>
<dbReference type="InterPro" id="IPR045028">
    <property type="entry name" value="DinG/Rad3-like"/>
</dbReference>
<dbReference type="InterPro" id="IPR027417">
    <property type="entry name" value="P-loop_NTPase"/>
</dbReference>